<name>A0A5C3LJE9_9AGAR</name>
<feature type="domain" description="AMP-binding enzyme C-terminal" evidence="4">
    <location>
        <begin position="472"/>
        <end position="557"/>
    </location>
</feature>
<evidence type="ECO:0000259" key="3">
    <source>
        <dbReference type="Pfam" id="PF00501"/>
    </source>
</evidence>
<evidence type="ECO:0000313" key="5">
    <source>
        <dbReference type="EMBL" id="TFK33289.1"/>
    </source>
</evidence>
<dbReference type="InterPro" id="IPR045851">
    <property type="entry name" value="AMP-bd_C_sf"/>
</dbReference>
<organism evidence="5 6">
    <name type="scientific">Crucibulum laeve</name>
    <dbReference type="NCBI Taxonomy" id="68775"/>
    <lineage>
        <taxon>Eukaryota</taxon>
        <taxon>Fungi</taxon>
        <taxon>Dikarya</taxon>
        <taxon>Basidiomycota</taxon>
        <taxon>Agaricomycotina</taxon>
        <taxon>Agaricomycetes</taxon>
        <taxon>Agaricomycetidae</taxon>
        <taxon>Agaricales</taxon>
        <taxon>Agaricineae</taxon>
        <taxon>Nidulariaceae</taxon>
        <taxon>Crucibulum</taxon>
    </lineage>
</organism>
<dbReference type="Pfam" id="PF00501">
    <property type="entry name" value="AMP-binding"/>
    <property type="match status" value="1"/>
</dbReference>
<dbReference type="Gene3D" id="3.30.300.30">
    <property type="match status" value="1"/>
</dbReference>
<sequence length="583" mass="64064">MAPVVYKASIPDIPVIRHSIFTYLFNIIDHPASSPAFVDAKDGQMITRGEVKDRALRLAWGLRQRVLLPGVTDPKLSTNLERGDTLMILSPNTLSWPMTLFGCVAAGLRLTFASSSATARELSWQWSDSLARAVIVHPPLVQVVKDMFKLIGVSDAEAAQRIWVVDQIWKEDAPKLLGCNWLGDLVGNETLEQEELFDGDLAEETVYICYSSGTTGRPKGVETTHKNVATVLSATQAYWKQVETDKDVLLGLMPVYHMFGLAMHMHYPLFANRPLVMMNDGFEAETFCKTVQQYKITTVMLVPPIMLTLSTHPAIDQYDMSSITNIASGAAPLSAALANKVLDRLKARGANVVLLQGCGSTETTCPAQMVAPFDSVKKFGSVGTLLPNVQARLVDDDERDVAEGVAGEMWLKGPTITKGYLNNPTANASSFSPDGWFKTGDVLRRDQDGYYYIVDRKKELIKYKAYQVAPAELEAILLEHPEVADVGVIGIMDAYTGDELPRAYVEPVDPLILQSSTAKHSFEKRVQQWIVGQVAHYKRLRGGVVALESIPKSGTGKILRKDLRELAKVEAKKAAKGASAARL</sequence>
<dbReference type="Pfam" id="PF13193">
    <property type="entry name" value="AMP-binding_C"/>
    <property type="match status" value="1"/>
</dbReference>
<evidence type="ECO:0000256" key="2">
    <source>
        <dbReference type="ARBA" id="ARBA00022598"/>
    </source>
</evidence>
<dbReference type="InterPro" id="IPR025110">
    <property type="entry name" value="AMP-bd_C"/>
</dbReference>
<dbReference type="SUPFAM" id="SSF56801">
    <property type="entry name" value="Acetyl-CoA synthetase-like"/>
    <property type="match status" value="1"/>
</dbReference>
<feature type="domain" description="AMP-dependent synthetase/ligase" evidence="3">
    <location>
        <begin position="31"/>
        <end position="421"/>
    </location>
</feature>
<dbReference type="Proteomes" id="UP000308652">
    <property type="component" value="Unassembled WGS sequence"/>
</dbReference>
<evidence type="ECO:0000259" key="4">
    <source>
        <dbReference type="Pfam" id="PF13193"/>
    </source>
</evidence>
<dbReference type="PROSITE" id="PS00455">
    <property type="entry name" value="AMP_BINDING"/>
    <property type="match status" value="1"/>
</dbReference>
<dbReference type="InterPro" id="IPR000873">
    <property type="entry name" value="AMP-dep_synth/lig_dom"/>
</dbReference>
<reference evidence="5 6" key="1">
    <citation type="journal article" date="2019" name="Nat. Ecol. Evol.">
        <title>Megaphylogeny resolves global patterns of mushroom evolution.</title>
        <authorList>
            <person name="Varga T."/>
            <person name="Krizsan K."/>
            <person name="Foldi C."/>
            <person name="Dima B."/>
            <person name="Sanchez-Garcia M."/>
            <person name="Sanchez-Ramirez S."/>
            <person name="Szollosi G.J."/>
            <person name="Szarkandi J.G."/>
            <person name="Papp V."/>
            <person name="Albert L."/>
            <person name="Andreopoulos W."/>
            <person name="Angelini C."/>
            <person name="Antonin V."/>
            <person name="Barry K.W."/>
            <person name="Bougher N.L."/>
            <person name="Buchanan P."/>
            <person name="Buyck B."/>
            <person name="Bense V."/>
            <person name="Catcheside P."/>
            <person name="Chovatia M."/>
            <person name="Cooper J."/>
            <person name="Damon W."/>
            <person name="Desjardin D."/>
            <person name="Finy P."/>
            <person name="Geml J."/>
            <person name="Haridas S."/>
            <person name="Hughes K."/>
            <person name="Justo A."/>
            <person name="Karasinski D."/>
            <person name="Kautmanova I."/>
            <person name="Kiss B."/>
            <person name="Kocsube S."/>
            <person name="Kotiranta H."/>
            <person name="LaButti K.M."/>
            <person name="Lechner B.E."/>
            <person name="Liimatainen K."/>
            <person name="Lipzen A."/>
            <person name="Lukacs Z."/>
            <person name="Mihaltcheva S."/>
            <person name="Morgado L.N."/>
            <person name="Niskanen T."/>
            <person name="Noordeloos M.E."/>
            <person name="Ohm R.A."/>
            <person name="Ortiz-Santana B."/>
            <person name="Ovrebo C."/>
            <person name="Racz N."/>
            <person name="Riley R."/>
            <person name="Savchenko A."/>
            <person name="Shiryaev A."/>
            <person name="Soop K."/>
            <person name="Spirin V."/>
            <person name="Szebenyi C."/>
            <person name="Tomsovsky M."/>
            <person name="Tulloss R.E."/>
            <person name="Uehling J."/>
            <person name="Grigoriev I.V."/>
            <person name="Vagvolgyi C."/>
            <person name="Papp T."/>
            <person name="Martin F.M."/>
            <person name="Miettinen O."/>
            <person name="Hibbett D.S."/>
            <person name="Nagy L.G."/>
        </authorList>
    </citation>
    <scope>NUCLEOTIDE SEQUENCE [LARGE SCALE GENOMIC DNA]</scope>
    <source>
        <strain evidence="5 6">CBS 166.37</strain>
    </source>
</reference>
<dbReference type="EMBL" id="ML213651">
    <property type="protein sequence ID" value="TFK33289.1"/>
    <property type="molecule type" value="Genomic_DNA"/>
</dbReference>
<protein>
    <submittedName>
        <fullName evidence="5">AMP binding protein</fullName>
    </submittedName>
</protein>
<evidence type="ECO:0000256" key="1">
    <source>
        <dbReference type="ARBA" id="ARBA00006432"/>
    </source>
</evidence>
<dbReference type="AlphaFoldDB" id="A0A5C3LJE9"/>
<dbReference type="InterPro" id="IPR042099">
    <property type="entry name" value="ANL_N_sf"/>
</dbReference>
<comment type="similarity">
    <text evidence="1">Belongs to the ATP-dependent AMP-binding enzyme family.</text>
</comment>
<dbReference type="Gene3D" id="3.40.50.12780">
    <property type="entry name" value="N-terminal domain of ligase-like"/>
    <property type="match status" value="1"/>
</dbReference>
<proteinExistence type="inferred from homology"/>
<dbReference type="STRING" id="68775.A0A5C3LJE9"/>
<dbReference type="GO" id="GO:0016405">
    <property type="term" value="F:CoA-ligase activity"/>
    <property type="evidence" value="ECO:0007669"/>
    <property type="project" value="TreeGrafter"/>
</dbReference>
<keyword evidence="2" id="KW-0436">Ligase</keyword>
<dbReference type="InterPro" id="IPR020845">
    <property type="entry name" value="AMP-binding_CS"/>
</dbReference>
<dbReference type="OrthoDB" id="1898221at2759"/>
<dbReference type="CDD" id="cd05911">
    <property type="entry name" value="Firefly_Luc_like"/>
    <property type="match status" value="1"/>
</dbReference>
<dbReference type="PANTHER" id="PTHR24096">
    <property type="entry name" value="LONG-CHAIN-FATTY-ACID--COA LIGASE"/>
    <property type="match status" value="1"/>
</dbReference>
<dbReference type="PANTHER" id="PTHR24096:SF149">
    <property type="entry name" value="AMP-BINDING DOMAIN-CONTAINING PROTEIN-RELATED"/>
    <property type="match status" value="1"/>
</dbReference>
<gene>
    <name evidence="5" type="ORF">BDQ12DRAFT_444299</name>
</gene>
<keyword evidence="6" id="KW-1185">Reference proteome</keyword>
<accession>A0A5C3LJE9</accession>
<evidence type="ECO:0000313" key="6">
    <source>
        <dbReference type="Proteomes" id="UP000308652"/>
    </source>
</evidence>